<feature type="compositionally biased region" description="Basic and acidic residues" evidence="1">
    <location>
        <begin position="129"/>
        <end position="140"/>
    </location>
</feature>
<dbReference type="Proteomes" id="UP001140206">
    <property type="component" value="Chromosome 5"/>
</dbReference>
<dbReference type="AlphaFoldDB" id="A0AAV8FYJ9"/>
<dbReference type="PANTHER" id="PTHR34280">
    <property type="entry name" value="OS01G0920100 PROTEIN"/>
    <property type="match status" value="1"/>
</dbReference>
<feature type="compositionally biased region" description="Polar residues" evidence="1">
    <location>
        <begin position="185"/>
        <end position="196"/>
    </location>
</feature>
<feature type="region of interest" description="Disordered" evidence="1">
    <location>
        <begin position="101"/>
        <end position="140"/>
    </location>
</feature>
<keyword evidence="5" id="KW-0812">Transmembrane</keyword>
<evidence type="ECO:0000256" key="1">
    <source>
        <dbReference type="SAM" id="MobiDB-lite"/>
    </source>
</evidence>
<keyword evidence="7" id="KW-1185">Reference proteome</keyword>
<evidence type="ECO:0000313" key="2">
    <source>
        <dbReference type="EMBL" id="KAJ4733654.1"/>
    </source>
</evidence>
<dbReference type="Proteomes" id="UP001140206">
    <property type="component" value="Chromosome 4"/>
</dbReference>
<evidence type="ECO:0000313" key="3">
    <source>
        <dbReference type="EMBL" id="KAJ4748535.1"/>
    </source>
</evidence>
<keyword evidence="5" id="KW-0472">Membrane</keyword>
<evidence type="ECO:0000313" key="4">
    <source>
        <dbReference type="EMBL" id="KAJ4757641.1"/>
    </source>
</evidence>
<feature type="compositionally biased region" description="Polar residues" evidence="1">
    <location>
        <begin position="101"/>
        <end position="110"/>
    </location>
</feature>
<evidence type="ECO:0000313" key="6">
    <source>
        <dbReference type="EMBL" id="KAJ4810115.1"/>
    </source>
</evidence>
<organism evidence="5 7">
    <name type="scientific">Rhynchospora pubera</name>
    <dbReference type="NCBI Taxonomy" id="906938"/>
    <lineage>
        <taxon>Eukaryota</taxon>
        <taxon>Viridiplantae</taxon>
        <taxon>Streptophyta</taxon>
        <taxon>Embryophyta</taxon>
        <taxon>Tracheophyta</taxon>
        <taxon>Spermatophyta</taxon>
        <taxon>Magnoliopsida</taxon>
        <taxon>Liliopsida</taxon>
        <taxon>Poales</taxon>
        <taxon>Cyperaceae</taxon>
        <taxon>Cyperoideae</taxon>
        <taxon>Rhynchosporeae</taxon>
        <taxon>Rhynchospora</taxon>
    </lineage>
</organism>
<evidence type="ECO:0000313" key="7">
    <source>
        <dbReference type="Proteomes" id="UP001140206"/>
    </source>
</evidence>
<name>A0AAV8FYJ9_9POAL</name>
<dbReference type="EMBL" id="JAMFTS010005369">
    <property type="protein sequence ID" value="KAJ4733654.1"/>
    <property type="molecule type" value="Genomic_DNA"/>
</dbReference>
<protein>
    <submittedName>
        <fullName evidence="5">Transmembrane protein</fullName>
    </submittedName>
</protein>
<dbReference type="EMBL" id="JAMFTS010000002">
    <property type="protein sequence ID" value="KAJ4798545.1"/>
    <property type="molecule type" value="Genomic_DNA"/>
</dbReference>
<dbReference type="EMBL" id="JAMFTS010000004">
    <property type="protein sequence ID" value="KAJ4757641.1"/>
    <property type="molecule type" value="Genomic_DNA"/>
</dbReference>
<dbReference type="EMBL" id="JAMFTS010000001">
    <property type="protein sequence ID" value="KAJ4810115.1"/>
    <property type="molecule type" value="Genomic_DNA"/>
</dbReference>
<dbReference type="PANTHER" id="PTHR34280:SF2">
    <property type="entry name" value="OS01G0920100 PROTEIN"/>
    <property type="match status" value="1"/>
</dbReference>
<evidence type="ECO:0000313" key="5">
    <source>
        <dbReference type="EMBL" id="KAJ4798545.1"/>
    </source>
</evidence>
<accession>A0AAV8FYJ9</accession>
<comment type="caution">
    <text evidence="5">The sequence shown here is derived from an EMBL/GenBank/DDBJ whole genome shotgun (WGS) entry which is preliminary data.</text>
</comment>
<dbReference type="EMBL" id="JAMFTS010000005">
    <property type="protein sequence ID" value="KAJ4748535.1"/>
    <property type="molecule type" value="Genomic_DNA"/>
</dbReference>
<proteinExistence type="predicted"/>
<dbReference type="InterPro" id="IPR038947">
    <property type="entry name" value="At3g27210-like"/>
</dbReference>
<dbReference type="Proteomes" id="UP001140206">
    <property type="component" value="Chromosome 1"/>
</dbReference>
<gene>
    <name evidence="2" type="ORF">LUZ62_001342</name>
    <name evidence="6" type="ORF">LUZ62_022681</name>
    <name evidence="5" type="ORF">LUZ62_049791</name>
    <name evidence="4" type="ORF">LUZ62_068016</name>
    <name evidence="3" type="ORF">LUZ62_082940</name>
</gene>
<feature type="region of interest" description="Disordered" evidence="1">
    <location>
        <begin position="179"/>
        <end position="203"/>
    </location>
</feature>
<reference evidence="5" key="1">
    <citation type="submission" date="2022-08" db="EMBL/GenBank/DDBJ databases">
        <authorList>
            <person name="Marques A."/>
        </authorList>
    </citation>
    <scope>NUCLEOTIDE SEQUENCE</scope>
    <source>
        <strain evidence="5">RhyPub2mFocal</strain>
        <tissue evidence="5">Leaves</tissue>
    </source>
</reference>
<dbReference type="Proteomes" id="UP001140206">
    <property type="component" value="Chromosome 2"/>
</dbReference>
<sequence length="239" mass="26040">MGSCASVHKEQGAAMGVRMRLVTKAKRLFVASPSKEKEHFDGEKESKLVTGFGSMTNGGEVESCLSYKSPDFGSKDEMFYDSKAWLDSDCEDDFFSVNGEFTPSRGSTPNHPKFAPGTPKMNNLSLNEKFPDSKSEPSPRKKLAELFEEASEIDRSMMNGSIIDENSKTEAPLEVMGSVTGDDLTANSPCTSNGVTPNREKKKRERILNYGSRCCLPALAGTVGIDGRRQKTSPSPCTV</sequence>